<gene>
    <name evidence="2" type="ORF">ZEAMMB73_Zm00001d048385</name>
</gene>
<name>A0A1D6PJQ8_MAIZE</name>
<protein>
    <submittedName>
        <fullName evidence="2">PHD finger protein ING1</fullName>
    </submittedName>
</protein>
<proteinExistence type="predicted"/>
<dbReference type="AlphaFoldDB" id="A0A1D6PJQ8"/>
<dbReference type="EMBL" id="CM000785">
    <property type="protein sequence ID" value="AQL09535.1"/>
    <property type="molecule type" value="Genomic_DNA"/>
</dbReference>
<accession>A0A1D6PJQ8</accession>
<feature type="region of interest" description="Disordered" evidence="1">
    <location>
        <begin position="1"/>
        <end position="46"/>
    </location>
</feature>
<evidence type="ECO:0000256" key="1">
    <source>
        <dbReference type="SAM" id="MobiDB-lite"/>
    </source>
</evidence>
<feature type="compositionally biased region" description="Basic and acidic residues" evidence="1">
    <location>
        <begin position="22"/>
        <end position="31"/>
    </location>
</feature>
<organism evidence="2">
    <name type="scientific">Zea mays</name>
    <name type="common">Maize</name>
    <dbReference type="NCBI Taxonomy" id="4577"/>
    <lineage>
        <taxon>Eukaryota</taxon>
        <taxon>Viridiplantae</taxon>
        <taxon>Streptophyta</taxon>
        <taxon>Embryophyta</taxon>
        <taxon>Tracheophyta</taxon>
        <taxon>Spermatophyta</taxon>
        <taxon>Magnoliopsida</taxon>
        <taxon>Liliopsida</taxon>
        <taxon>Poales</taxon>
        <taxon>Poaceae</taxon>
        <taxon>PACMAD clade</taxon>
        <taxon>Panicoideae</taxon>
        <taxon>Andropogonodae</taxon>
        <taxon>Andropogoneae</taxon>
        <taxon>Tripsacinae</taxon>
        <taxon>Zea</taxon>
    </lineage>
</organism>
<evidence type="ECO:0000313" key="2">
    <source>
        <dbReference type="EMBL" id="AQL09535.1"/>
    </source>
</evidence>
<reference evidence="2" key="1">
    <citation type="submission" date="2015-12" db="EMBL/GenBank/DDBJ databases">
        <title>Update maize B73 reference genome by single molecule sequencing technologies.</title>
        <authorList>
            <consortium name="Maize Genome Sequencing Project"/>
            <person name="Ware D."/>
        </authorList>
    </citation>
    <scope>NUCLEOTIDE SEQUENCE</scope>
    <source>
        <tissue evidence="2">Seedling</tissue>
    </source>
</reference>
<sequence length="156" mass="16513">MWRWRKTSPTTAAQASPGAEHGGGHAGEHRAAASAQVEGAGWGGGESRATLRRCRLPLWRSMLAILWPGVHRLLAVALSARVLGALELSSPERNWRPCLSSPAEPSPGMLGPGSADAISLVGTAVVSIFTWQLVQPLAFLDENCCADAKEQAFLCC</sequence>